<comment type="caution">
    <text evidence="1">The sequence shown here is derived from an EMBL/GenBank/DDBJ whole genome shotgun (WGS) entry which is preliminary data.</text>
</comment>
<proteinExistence type="predicted"/>
<evidence type="ECO:0000313" key="2">
    <source>
        <dbReference type="Proteomes" id="UP000692954"/>
    </source>
</evidence>
<gene>
    <name evidence="1" type="ORF">PSON_ATCC_30995.1.T1770106</name>
</gene>
<keyword evidence="2" id="KW-1185">Reference proteome</keyword>
<protein>
    <submittedName>
        <fullName evidence="1">Uncharacterized protein</fullName>
    </submittedName>
</protein>
<dbReference type="AlphaFoldDB" id="A0A8S1RL30"/>
<name>A0A8S1RL30_9CILI</name>
<accession>A0A8S1RL30</accession>
<dbReference type="EMBL" id="CAJJDN010000177">
    <property type="protein sequence ID" value="CAD8127564.1"/>
    <property type="molecule type" value="Genomic_DNA"/>
</dbReference>
<organism evidence="1 2">
    <name type="scientific">Paramecium sonneborni</name>
    <dbReference type="NCBI Taxonomy" id="65129"/>
    <lineage>
        <taxon>Eukaryota</taxon>
        <taxon>Sar</taxon>
        <taxon>Alveolata</taxon>
        <taxon>Ciliophora</taxon>
        <taxon>Intramacronucleata</taxon>
        <taxon>Oligohymenophorea</taxon>
        <taxon>Peniculida</taxon>
        <taxon>Parameciidae</taxon>
        <taxon>Paramecium</taxon>
    </lineage>
</organism>
<evidence type="ECO:0000313" key="1">
    <source>
        <dbReference type="EMBL" id="CAD8127564.1"/>
    </source>
</evidence>
<reference evidence="1" key="1">
    <citation type="submission" date="2021-01" db="EMBL/GenBank/DDBJ databases">
        <authorList>
            <consortium name="Genoscope - CEA"/>
            <person name="William W."/>
        </authorList>
    </citation>
    <scope>NUCLEOTIDE SEQUENCE</scope>
</reference>
<dbReference type="Proteomes" id="UP000692954">
    <property type="component" value="Unassembled WGS sequence"/>
</dbReference>
<sequence>MVENLDQFQMKKYLNVNLAQADDFSLHLNNSFCSIYSPQSFAANTLKTFGVQNPYDRVNQFTYHDLKKFESLLNKNSSLATQYIQAACFI</sequence>